<sequence length="379" mass="43671">MPLLETVGMILMDKNFTVATAFMQNEQATTYRWVLQQIKYLYFSSVVSTGNEQNSTAHEPCMIITDRERSLMFVIEETHRSERTGKTNRDDIDEEVASQLVNGSWHKLLNETNEVKYFKNFDILKTKWHKRPDFLHYLFNTWLNPLPHKFVRVWTSQVLHFGVETTNRVESEHLVLKLWLATCRGDLDTVFLNIDSFIEGQIADIKSSLEYSRLKEKFNAKSNSILKNLDNIEAFWRILEIDGYHPCSQEKDMDMDSEMHDLADLLDQMSTGTIFVVREMRHFAKGVLSSVLPEDPGSGSGSCGRGRSPRAPKGRGRGLCSRRSNLSSVVDPSPCSTFPYNDAFLCFVYLFIENWKNVNGDGNFGYRVVLDFVFGNEFF</sequence>
<accession>A0ACC0B0Y0</accession>
<keyword evidence="2" id="KW-1185">Reference proteome</keyword>
<evidence type="ECO:0000313" key="1">
    <source>
        <dbReference type="EMBL" id="KAI5666152.1"/>
    </source>
</evidence>
<protein>
    <submittedName>
        <fullName evidence="1">Uncharacterized protein</fullName>
    </submittedName>
</protein>
<organism evidence="1 2">
    <name type="scientific">Catharanthus roseus</name>
    <name type="common">Madagascar periwinkle</name>
    <name type="synonym">Vinca rosea</name>
    <dbReference type="NCBI Taxonomy" id="4058"/>
    <lineage>
        <taxon>Eukaryota</taxon>
        <taxon>Viridiplantae</taxon>
        <taxon>Streptophyta</taxon>
        <taxon>Embryophyta</taxon>
        <taxon>Tracheophyta</taxon>
        <taxon>Spermatophyta</taxon>
        <taxon>Magnoliopsida</taxon>
        <taxon>eudicotyledons</taxon>
        <taxon>Gunneridae</taxon>
        <taxon>Pentapetalae</taxon>
        <taxon>asterids</taxon>
        <taxon>lamiids</taxon>
        <taxon>Gentianales</taxon>
        <taxon>Apocynaceae</taxon>
        <taxon>Rauvolfioideae</taxon>
        <taxon>Vinceae</taxon>
        <taxon>Catharanthinae</taxon>
        <taxon>Catharanthus</taxon>
    </lineage>
</organism>
<gene>
    <name evidence="1" type="ORF">M9H77_16005</name>
</gene>
<evidence type="ECO:0000313" key="2">
    <source>
        <dbReference type="Proteomes" id="UP001060085"/>
    </source>
</evidence>
<proteinExistence type="predicted"/>
<name>A0ACC0B0Y0_CATRO</name>
<dbReference type="EMBL" id="CM044704">
    <property type="protein sequence ID" value="KAI5666152.1"/>
    <property type="molecule type" value="Genomic_DNA"/>
</dbReference>
<reference evidence="2" key="1">
    <citation type="journal article" date="2023" name="Nat. Plants">
        <title>Single-cell RNA sequencing provides a high-resolution roadmap for understanding the multicellular compartmentation of specialized metabolism.</title>
        <authorList>
            <person name="Sun S."/>
            <person name="Shen X."/>
            <person name="Li Y."/>
            <person name="Li Y."/>
            <person name="Wang S."/>
            <person name="Li R."/>
            <person name="Zhang H."/>
            <person name="Shen G."/>
            <person name="Guo B."/>
            <person name="Wei J."/>
            <person name="Xu J."/>
            <person name="St-Pierre B."/>
            <person name="Chen S."/>
            <person name="Sun C."/>
        </authorList>
    </citation>
    <scope>NUCLEOTIDE SEQUENCE [LARGE SCALE GENOMIC DNA]</scope>
</reference>
<comment type="caution">
    <text evidence="1">The sequence shown here is derived from an EMBL/GenBank/DDBJ whole genome shotgun (WGS) entry which is preliminary data.</text>
</comment>
<dbReference type="Proteomes" id="UP001060085">
    <property type="component" value="Linkage Group LG04"/>
</dbReference>